<keyword evidence="3" id="KW-1185">Reference proteome</keyword>
<feature type="region of interest" description="Disordered" evidence="1">
    <location>
        <begin position="85"/>
        <end position="105"/>
    </location>
</feature>
<accession>A0AAV1D0D1</accession>
<name>A0AAV1D0D1_OLDCO</name>
<dbReference type="EMBL" id="OX459120">
    <property type="protein sequence ID" value="CAI9100464.1"/>
    <property type="molecule type" value="Genomic_DNA"/>
</dbReference>
<gene>
    <name evidence="2" type="ORF">OLC1_LOCUS10290</name>
</gene>
<dbReference type="AlphaFoldDB" id="A0AAV1D0D1"/>
<organism evidence="2 3">
    <name type="scientific">Oldenlandia corymbosa var. corymbosa</name>
    <dbReference type="NCBI Taxonomy" id="529605"/>
    <lineage>
        <taxon>Eukaryota</taxon>
        <taxon>Viridiplantae</taxon>
        <taxon>Streptophyta</taxon>
        <taxon>Embryophyta</taxon>
        <taxon>Tracheophyta</taxon>
        <taxon>Spermatophyta</taxon>
        <taxon>Magnoliopsida</taxon>
        <taxon>eudicotyledons</taxon>
        <taxon>Gunneridae</taxon>
        <taxon>Pentapetalae</taxon>
        <taxon>asterids</taxon>
        <taxon>lamiids</taxon>
        <taxon>Gentianales</taxon>
        <taxon>Rubiaceae</taxon>
        <taxon>Rubioideae</taxon>
        <taxon>Spermacoceae</taxon>
        <taxon>Hedyotis-Oldenlandia complex</taxon>
        <taxon>Oldenlandia</taxon>
    </lineage>
</organism>
<reference evidence="2" key="1">
    <citation type="submission" date="2023-03" db="EMBL/GenBank/DDBJ databases">
        <authorList>
            <person name="Julca I."/>
        </authorList>
    </citation>
    <scope>NUCLEOTIDE SEQUENCE</scope>
</reference>
<protein>
    <submittedName>
        <fullName evidence="2">OLC1v1037575C1</fullName>
    </submittedName>
</protein>
<evidence type="ECO:0000313" key="3">
    <source>
        <dbReference type="Proteomes" id="UP001161247"/>
    </source>
</evidence>
<dbReference type="Proteomes" id="UP001161247">
    <property type="component" value="Chromosome 3"/>
</dbReference>
<evidence type="ECO:0000256" key="1">
    <source>
        <dbReference type="SAM" id="MobiDB-lite"/>
    </source>
</evidence>
<evidence type="ECO:0000313" key="2">
    <source>
        <dbReference type="EMBL" id="CAI9100464.1"/>
    </source>
</evidence>
<feature type="region of interest" description="Disordered" evidence="1">
    <location>
        <begin position="38"/>
        <end position="61"/>
    </location>
</feature>
<proteinExistence type="predicted"/>
<sequence length="105" mass="11749">MSDQGQLSQEAFQFQSHLFSGSGFDFAVGQHCFEDQARDQTQQYQGSELAGQQACKKKRPRHNLPFTQLALAKEARNIKVPTKLASCGLGEDNSDGQMDKDKKRK</sequence>